<dbReference type="EMBL" id="CABPRJ010000956">
    <property type="protein sequence ID" value="VVC32485.1"/>
    <property type="molecule type" value="Genomic_DNA"/>
</dbReference>
<organism evidence="2 3">
    <name type="scientific">Cinara cedri</name>
    <dbReference type="NCBI Taxonomy" id="506608"/>
    <lineage>
        <taxon>Eukaryota</taxon>
        <taxon>Metazoa</taxon>
        <taxon>Ecdysozoa</taxon>
        <taxon>Arthropoda</taxon>
        <taxon>Hexapoda</taxon>
        <taxon>Insecta</taxon>
        <taxon>Pterygota</taxon>
        <taxon>Neoptera</taxon>
        <taxon>Paraneoptera</taxon>
        <taxon>Hemiptera</taxon>
        <taxon>Sternorrhyncha</taxon>
        <taxon>Aphidomorpha</taxon>
        <taxon>Aphidoidea</taxon>
        <taxon>Aphididae</taxon>
        <taxon>Lachninae</taxon>
        <taxon>Cinara</taxon>
    </lineage>
</organism>
<gene>
    <name evidence="2" type="ORF">CINCED_3A017276</name>
</gene>
<feature type="region of interest" description="Disordered" evidence="1">
    <location>
        <begin position="57"/>
        <end position="82"/>
    </location>
</feature>
<dbReference type="Proteomes" id="UP000325440">
    <property type="component" value="Unassembled WGS sequence"/>
</dbReference>
<reference evidence="2 3" key="1">
    <citation type="submission" date="2019-08" db="EMBL/GenBank/DDBJ databases">
        <authorList>
            <person name="Alioto T."/>
            <person name="Alioto T."/>
            <person name="Gomez Garrido J."/>
        </authorList>
    </citation>
    <scope>NUCLEOTIDE SEQUENCE [LARGE SCALE GENOMIC DNA]</scope>
</reference>
<name>A0A5E4MQ92_9HEMI</name>
<sequence length="152" mass="16982">MGTGEDTVIAIAKHELVKSRREARGRTLDAFNPSKRGPPSIASHFVAPDCLWCDRRQPSRSLPHGTDRRTSLGPAPRSPFGTELGQWKIIPIRGPQVSPDSPLQTQSQLPEVSGSAENIIRFDSAVGTREDLRLTRRKKELIVSLWLYNIIY</sequence>
<proteinExistence type="predicted"/>
<evidence type="ECO:0000313" key="2">
    <source>
        <dbReference type="EMBL" id="VVC32485.1"/>
    </source>
</evidence>
<evidence type="ECO:0000256" key="1">
    <source>
        <dbReference type="SAM" id="MobiDB-lite"/>
    </source>
</evidence>
<keyword evidence="3" id="KW-1185">Reference proteome</keyword>
<dbReference type="AlphaFoldDB" id="A0A5E4MQ92"/>
<protein>
    <submittedName>
        <fullName evidence="2">Uncharacterized protein</fullName>
    </submittedName>
</protein>
<accession>A0A5E4MQ92</accession>
<evidence type="ECO:0000313" key="3">
    <source>
        <dbReference type="Proteomes" id="UP000325440"/>
    </source>
</evidence>